<sequence length="89" mass="10001">MRSNSCAGVEFWADTEFPSMVLTLISYQKKTATIKQEIPSISKKVKFTAALKFNDSRQLYRPIDLSQPQYVGTPSAEIDANWENLNGGQ</sequence>
<comment type="caution">
    <text evidence="1">The sequence shown here is derived from an EMBL/GenBank/DDBJ whole genome shotgun (WGS) entry which is preliminary data.</text>
</comment>
<evidence type="ECO:0000313" key="1">
    <source>
        <dbReference type="EMBL" id="RDW82938.1"/>
    </source>
</evidence>
<protein>
    <submittedName>
        <fullName evidence="1">Uncharacterized protein</fullName>
    </submittedName>
</protein>
<reference evidence="1 2" key="1">
    <citation type="journal article" date="2018" name="IMA Fungus">
        <title>IMA Genome-F 9: Draft genome sequence of Annulohypoxylon stygium, Aspergillus mulundensis, Berkeleyomyces basicola (syn. Thielaviopsis basicola), Ceratocystis smalleyi, two Cercospora beticola strains, Coleophoma cylindrospora, Fusarium fracticaudum, Phialophora cf. hyalina, and Morchella septimelata.</title>
        <authorList>
            <person name="Wingfield B.D."/>
            <person name="Bills G.F."/>
            <person name="Dong Y."/>
            <person name="Huang W."/>
            <person name="Nel W.J."/>
            <person name="Swalarsk-Parry B.S."/>
            <person name="Vaghefi N."/>
            <person name="Wilken P.M."/>
            <person name="An Z."/>
            <person name="de Beer Z.W."/>
            <person name="De Vos L."/>
            <person name="Chen L."/>
            <person name="Duong T.A."/>
            <person name="Gao Y."/>
            <person name="Hammerbacher A."/>
            <person name="Kikkert J.R."/>
            <person name="Li Y."/>
            <person name="Li H."/>
            <person name="Li K."/>
            <person name="Li Q."/>
            <person name="Liu X."/>
            <person name="Ma X."/>
            <person name="Naidoo K."/>
            <person name="Pethybridge S.J."/>
            <person name="Sun J."/>
            <person name="Steenkamp E.T."/>
            <person name="van der Nest M.A."/>
            <person name="van Wyk S."/>
            <person name="Wingfield M.J."/>
            <person name="Xiong C."/>
            <person name="Yue Q."/>
            <person name="Zhang X."/>
        </authorList>
    </citation>
    <scope>NUCLEOTIDE SEQUENCE [LARGE SCALE GENOMIC DNA]</scope>
    <source>
        <strain evidence="1 2">BP5796</strain>
    </source>
</reference>
<dbReference type="AlphaFoldDB" id="A0A3D8SAY8"/>
<keyword evidence="2" id="KW-1185">Reference proteome</keyword>
<dbReference type="EMBL" id="PDLN01000006">
    <property type="protein sequence ID" value="RDW82938.1"/>
    <property type="molecule type" value="Genomic_DNA"/>
</dbReference>
<dbReference type="Proteomes" id="UP000256328">
    <property type="component" value="Unassembled WGS sequence"/>
</dbReference>
<evidence type="ECO:0000313" key="2">
    <source>
        <dbReference type="Proteomes" id="UP000256328"/>
    </source>
</evidence>
<dbReference type="OrthoDB" id="3687641at2759"/>
<accession>A0A3D8SAY8</accession>
<proteinExistence type="predicted"/>
<name>A0A3D8SAY8_9HELO</name>
<gene>
    <name evidence="1" type="ORF">BP5796_04429</name>
</gene>
<organism evidence="1 2">
    <name type="scientific">Coleophoma crateriformis</name>
    <dbReference type="NCBI Taxonomy" id="565419"/>
    <lineage>
        <taxon>Eukaryota</taxon>
        <taxon>Fungi</taxon>
        <taxon>Dikarya</taxon>
        <taxon>Ascomycota</taxon>
        <taxon>Pezizomycotina</taxon>
        <taxon>Leotiomycetes</taxon>
        <taxon>Helotiales</taxon>
        <taxon>Dermateaceae</taxon>
        <taxon>Coleophoma</taxon>
    </lineage>
</organism>